<name>D4YSL3_9LACO</name>
<evidence type="ECO:0000313" key="1">
    <source>
        <dbReference type="EMBL" id="EFG56028.1"/>
    </source>
</evidence>
<dbReference type="NCBIfam" id="TIGR01484">
    <property type="entry name" value="HAD-SF-IIB"/>
    <property type="match status" value="1"/>
</dbReference>
<dbReference type="PATRIC" id="fig|585524.9.peg.1583"/>
<dbReference type="SFLD" id="SFLDG01144">
    <property type="entry name" value="C2.B.4:_PGP_Like"/>
    <property type="match status" value="1"/>
</dbReference>
<dbReference type="GO" id="GO:0005829">
    <property type="term" value="C:cytosol"/>
    <property type="evidence" value="ECO:0007669"/>
    <property type="project" value="TreeGrafter"/>
</dbReference>
<keyword evidence="2" id="KW-1185">Reference proteome</keyword>
<dbReference type="Pfam" id="PF08282">
    <property type="entry name" value="Hydrolase_3"/>
    <property type="match status" value="1"/>
</dbReference>
<dbReference type="Gene3D" id="3.30.1240.10">
    <property type="match status" value="1"/>
</dbReference>
<dbReference type="PANTHER" id="PTHR10000">
    <property type="entry name" value="PHOSPHOSERINE PHOSPHATASE"/>
    <property type="match status" value="1"/>
</dbReference>
<gene>
    <name evidence="1" type="ORF">HMPREF0493_0491</name>
</gene>
<sequence>MKKIPFKAVAVDMDGTFVNSQNTYDRQRFRRVLDKLHEHDIHFIVASGRPLIRLEKDFAGFMDKIDVISDNGAILVRDKKIINTHYFTHQTTLKLLRYILSKHPNSSVIACGLSNSYVLANSSVNFKKFMNYYYYNYLTINSIDEIPVNDPIDKITLWTDATPEEIESEFNTDYTEQVHATSSGFNCIDIINHGVNKASGIKYFLRYFKINPSELIAFGDGMNDSEMLQLAGYSYAMENADPELKKIAKYEAPSNNENGVLKVLESYLN</sequence>
<dbReference type="OrthoDB" id="9814970at2"/>
<keyword evidence="1" id="KW-0378">Hydrolase</keyword>
<dbReference type="AlphaFoldDB" id="D4YSL3"/>
<protein>
    <submittedName>
        <fullName evidence="1">Cof-like hydrolase</fullName>
    </submittedName>
</protein>
<dbReference type="PANTHER" id="PTHR10000:SF53">
    <property type="entry name" value="5-AMINO-6-(5-PHOSPHO-D-RIBITYLAMINO)URACIL PHOSPHATASE YBJI-RELATED"/>
    <property type="match status" value="1"/>
</dbReference>
<dbReference type="SFLD" id="SFLDS00003">
    <property type="entry name" value="Haloacid_Dehalogenase"/>
    <property type="match status" value="1"/>
</dbReference>
<dbReference type="InterPro" id="IPR006379">
    <property type="entry name" value="HAD-SF_hydro_IIB"/>
</dbReference>
<comment type="caution">
    <text evidence="1">The sequence shown here is derived from an EMBL/GenBank/DDBJ whole genome shotgun (WGS) entry which is preliminary data.</text>
</comment>
<dbReference type="EMBL" id="ADNY01000013">
    <property type="protein sequence ID" value="EFG56028.1"/>
    <property type="molecule type" value="Genomic_DNA"/>
</dbReference>
<dbReference type="InterPro" id="IPR036412">
    <property type="entry name" value="HAD-like_sf"/>
</dbReference>
<proteinExistence type="predicted"/>
<dbReference type="InterPro" id="IPR023214">
    <property type="entry name" value="HAD_sf"/>
</dbReference>
<dbReference type="Gene3D" id="3.40.50.1000">
    <property type="entry name" value="HAD superfamily/HAD-like"/>
    <property type="match status" value="1"/>
</dbReference>
<dbReference type="SUPFAM" id="SSF56784">
    <property type="entry name" value="HAD-like"/>
    <property type="match status" value="1"/>
</dbReference>
<accession>D4YSL3</accession>
<dbReference type="Proteomes" id="UP000004069">
    <property type="component" value="Unassembled WGS sequence"/>
</dbReference>
<dbReference type="eggNOG" id="COG0561">
    <property type="taxonomic scope" value="Bacteria"/>
</dbReference>
<organism evidence="1 2">
    <name type="scientific">Lactobacillus amylolyticus DSM 11664</name>
    <dbReference type="NCBI Taxonomy" id="585524"/>
    <lineage>
        <taxon>Bacteria</taxon>
        <taxon>Bacillati</taxon>
        <taxon>Bacillota</taxon>
        <taxon>Bacilli</taxon>
        <taxon>Lactobacillales</taxon>
        <taxon>Lactobacillaceae</taxon>
        <taxon>Lactobacillus</taxon>
    </lineage>
</organism>
<dbReference type="GO" id="GO:0016791">
    <property type="term" value="F:phosphatase activity"/>
    <property type="evidence" value="ECO:0007669"/>
    <property type="project" value="TreeGrafter"/>
</dbReference>
<dbReference type="CDD" id="cd07518">
    <property type="entry name" value="HAD_YbiV-Like"/>
    <property type="match status" value="1"/>
</dbReference>
<dbReference type="PROSITE" id="PS01229">
    <property type="entry name" value="COF_2"/>
    <property type="match status" value="1"/>
</dbReference>
<dbReference type="SFLD" id="SFLDG01140">
    <property type="entry name" value="C2.B:_Phosphomannomutase_and_P"/>
    <property type="match status" value="1"/>
</dbReference>
<dbReference type="NCBIfam" id="TIGR00099">
    <property type="entry name" value="Cof-subfamily"/>
    <property type="match status" value="1"/>
</dbReference>
<dbReference type="GO" id="GO:0000287">
    <property type="term" value="F:magnesium ion binding"/>
    <property type="evidence" value="ECO:0007669"/>
    <property type="project" value="TreeGrafter"/>
</dbReference>
<dbReference type="InterPro" id="IPR000150">
    <property type="entry name" value="Cof"/>
</dbReference>
<reference evidence="1 2" key="1">
    <citation type="submission" date="2010-04" db="EMBL/GenBank/DDBJ databases">
        <authorList>
            <person name="Muzny D."/>
            <person name="Qin X."/>
            <person name="Deng J."/>
            <person name="Jiang H."/>
            <person name="Liu Y."/>
            <person name="Qu J."/>
            <person name="Song X.-Z."/>
            <person name="Zhang L."/>
            <person name="Thornton R."/>
            <person name="Coyle M."/>
            <person name="Francisco L."/>
            <person name="Jackson L."/>
            <person name="Javaid M."/>
            <person name="Korchina V."/>
            <person name="Kovar C."/>
            <person name="Mata R."/>
            <person name="Mathew T."/>
            <person name="Ngo R."/>
            <person name="Nguyen L."/>
            <person name="Nguyen N."/>
            <person name="Okwuonu G."/>
            <person name="Ongeri F."/>
            <person name="Pham C."/>
            <person name="Simmons D."/>
            <person name="Wilczek-Boney K."/>
            <person name="Hale W."/>
            <person name="Jakkamsetti A."/>
            <person name="Pham P."/>
            <person name="Ruth R."/>
            <person name="San Lucas F."/>
            <person name="Warren J."/>
            <person name="Zhang J."/>
            <person name="Zhao Z."/>
            <person name="Zhou C."/>
            <person name="Zhu D."/>
            <person name="Lee S."/>
            <person name="Bess C."/>
            <person name="Blankenburg K."/>
            <person name="Forbes L."/>
            <person name="Fu Q."/>
            <person name="Gubbala S."/>
            <person name="Hirani K."/>
            <person name="Jayaseelan J.C."/>
            <person name="Lara F."/>
            <person name="Munidasa M."/>
            <person name="Palculict T."/>
            <person name="Patil S."/>
            <person name="Pu L.-L."/>
            <person name="Saada N."/>
            <person name="Tang L."/>
            <person name="Weissenberger G."/>
            <person name="Zhu Y."/>
            <person name="Hemphill L."/>
            <person name="Shang Y."/>
            <person name="Youmans B."/>
            <person name="Ayvaz T."/>
            <person name="Ross M."/>
            <person name="Santibanez J."/>
            <person name="Aqrawi P."/>
            <person name="Gross S."/>
            <person name="Joshi V."/>
            <person name="Fowler G."/>
            <person name="Nazareth L."/>
            <person name="Reid J."/>
            <person name="Worley K."/>
            <person name="Petrosino J."/>
            <person name="Highlander S."/>
            <person name="Gibbs R."/>
        </authorList>
    </citation>
    <scope>NUCLEOTIDE SEQUENCE [LARGE SCALE GENOMIC DNA]</scope>
    <source>
        <strain evidence="1 2">DSM 11664</strain>
    </source>
</reference>
<evidence type="ECO:0000313" key="2">
    <source>
        <dbReference type="Proteomes" id="UP000004069"/>
    </source>
</evidence>
<dbReference type="RefSeq" id="WP_006351644.1">
    <property type="nucleotide sequence ID" value="NZ_ADNY01000013.1"/>
</dbReference>